<keyword evidence="3" id="KW-0238">DNA-binding</keyword>
<evidence type="ECO:0000256" key="3">
    <source>
        <dbReference type="ARBA" id="ARBA00023125"/>
    </source>
</evidence>
<protein>
    <submittedName>
        <fullName evidence="6">HTH-type transcriptional regulator cbl</fullName>
    </submittedName>
</protein>
<evidence type="ECO:0000256" key="2">
    <source>
        <dbReference type="ARBA" id="ARBA00023015"/>
    </source>
</evidence>
<dbReference type="AlphaFoldDB" id="A0A679IRM5"/>
<dbReference type="RefSeq" id="WP_339089269.1">
    <property type="nucleotide sequence ID" value="NZ_LR743507.1"/>
</dbReference>
<gene>
    <name evidence="6" type="primary">cbl_2</name>
    <name evidence="6" type="ORF">VVAX_01581</name>
</gene>
<dbReference type="GO" id="GO:0000976">
    <property type="term" value="F:transcription cis-regulatory region binding"/>
    <property type="evidence" value="ECO:0007669"/>
    <property type="project" value="TreeGrafter"/>
</dbReference>
<dbReference type="SUPFAM" id="SSF46785">
    <property type="entry name" value="Winged helix' DNA-binding domain"/>
    <property type="match status" value="1"/>
</dbReference>
<dbReference type="EMBL" id="LR743507">
    <property type="protein sequence ID" value="CAA2102093.1"/>
    <property type="molecule type" value="Genomic_DNA"/>
</dbReference>
<dbReference type="PROSITE" id="PS50931">
    <property type="entry name" value="HTH_LYSR"/>
    <property type="match status" value="1"/>
</dbReference>
<name>A0A679IRM5_VARPD</name>
<dbReference type="InterPro" id="IPR005119">
    <property type="entry name" value="LysR_subst-bd"/>
</dbReference>
<reference evidence="6" key="1">
    <citation type="submission" date="2019-12" db="EMBL/GenBank/DDBJ databases">
        <authorList>
            <person name="Cremers G."/>
        </authorList>
    </citation>
    <scope>NUCLEOTIDE SEQUENCE</scope>
    <source>
        <strain evidence="6">Vvax</strain>
    </source>
</reference>
<dbReference type="Pfam" id="PF00126">
    <property type="entry name" value="HTH_1"/>
    <property type="match status" value="1"/>
</dbReference>
<dbReference type="FunFam" id="1.10.10.10:FF:000001">
    <property type="entry name" value="LysR family transcriptional regulator"/>
    <property type="match status" value="1"/>
</dbReference>
<proteinExistence type="inferred from homology"/>
<evidence type="ECO:0000256" key="1">
    <source>
        <dbReference type="ARBA" id="ARBA00009437"/>
    </source>
</evidence>
<comment type="similarity">
    <text evidence="1">Belongs to the LysR transcriptional regulatory family.</text>
</comment>
<evidence type="ECO:0000256" key="4">
    <source>
        <dbReference type="ARBA" id="ARBA00023163"/>
    </source>
</evidence>
<organism evidence="6">
    <name type="scientific">Variovorax paradoxus</name>
    <dbReference type="NCBI Taxonomy" id="34073"/>
    <lineage>
        <taxon>Bacteria</taxon>
        <taxon>Pseudomonadati</taxon>
        <taxon>Pseudomonadota</taxon>
        <taxon>Betaproteobacteria</taxon>
        <taxon>Burkholderiales</taxon>
        <taxon>Comamonadaceae</taxon>
        <taxon>Variovorax</taxon>
    </lineage>
</organism>
<dbReference type="InterPro" id="IPR036390">
    <property type="entry name" value="WH_DNA-bd_sf"/>
</dbReference>
<dbReference type="InterPro" id="IPR000847">
    <property type="entry name" value="LysR_HTH_N"/>
</dbReference>
<evidence type="ECO:0000259" key="5">
    <source>
        <dbReference type="PROSITE" id="PS50931"/>
    </source>
</evidence>
<dbReference type="CDD" id="cd05466">
    <property type="entry name" value="PBP2_LTTR_substrate"/>
    <property type="match status" value="1"/>
</dbReference>
<dbReference type="InterPro" id="IPR036388">
    <property type="entry name" value="WH-like_DNA-bd_sf"/>
</dbReference>
<keyword evidence="4" id="KW-0804">Transcription</keyword>
<dbReference type="PANTHER" id="PTHR30126:SF40">
    <property type="entry name" value="HTH-TYPE TRANSCRIPTIONAL REGULATOR GLTR"/>
    <property type="match status" value="1"/>
</dbReference>
<dbReference type="Gene3D" id="1.10.10.10">
    <property type="entry name" value="Winged helix-like DNA-binding domain superfamily/Winged helix DNA-binding domain"/>
    <property type="match status" value="1"/>
</dbReference>
<sequence>MELYQLKTFVAIASEGSLTRAAERVFTSAPAVSAQLKALEDELGVKLFERTPRGMSLTEAGVSLLEEAERTLASATRMRSAAEQLRGAAQGVVRFGTVVDPVALRLGEVLVTLAERHPQVTLQLRQGLSFETLAAVQRGELDCAYVLSDSPEVDGLELVRLSAVDLVVTLPLPVAEAQPDLSMEQLTEMPWVGTPPSCILRVHLDRLFAGAGREYRQGRTADGESAIRSMVASGMGAGLLRSDYAEQGERNGELAIWKGWRSHTWLCWVAPAGGRRTVAAEAVRSAVMEAWA</sequence>
<dbReference type="PANTHER" id="PTHR30126">
    <property type="entry name" value="HTH-TYPE TRANSCRIPTIONAL REGULATOR"/>
    <property type="match status" value="1"/>
</dbReference>
<keyword evidence="2" id="KW-0805">Transcription regulation</keyword>
<dbReference type="SUPFAM" id="SSF53850">
    <property type="entry name" value="Periplasmic binding protein-like II"/>
    <property type="match status" value="1"/>
</dbReference>
<feature type="domain" description="HTH lysR-type" evidence="5">
    <location>
        <begin position="1"/>
        <end position="58"/>
    </location>
</feature>
<dbReference type="Pfam" id="PF03466">
    <property type="entry name" value="LysR_substrate"/>
    <property type="match status" value="1"/>
</dbReference>
<accession>A0A679IRM5</accession>
<dbReference type="Gene3D" id="3.40.190.290">
    <property type="match status" value="1"/>
</dbReference>
<evidence type="ECO:0000313" key="6">
    <source>
        <dbReference type="EMBL" id="CAA2102093.1"/>
    </source>
</evidence>
<dbReference type="PRINTS" id="PR00039">
    <property type="entry name" value="HTHLYSR"/>
</dbReference>
<dbReference type="GO" id="GO:0003700">
    <property type="term" value="F:DNA-binding transcription factor activity"/>
    <property type="evidence" value="ECO:0007669"/>
    <property type="project" value="InterPro"/>
</dbReference>